<dbReference type="PROSITE" id="PS01124">
    <property type="entry name" value="HTH_ARAC_FAMILY_2"/>
    <property type="match status" value="1"/>
</dbReference>
<dbReference type="OrthoDB" id="241790at2"/>
<gene>
    <name evidence="5" type="ORF">D9V28_08200</name>
</gene>
<dbReference type="RefSeq" id="WP_121659697.1">
    <property type="nucleotide sequence ID" value="NZ_BMEK01000002.1"/>
</dbReference>
<protein>
    <submittedName>
        <fullName evidence="5">AraC family transcriptional regulator</fullName>
    </submittedName>
</protein>
<name>A0A3L7J260_9MICO</name>
<comment type="caution">
    <text evidence="5">The sequence shown here is derived from an EMBL/GenBank/DDBJ whole genome shotgun (WGS) entry which is preliminary data.</text>
</comment>
<evidence type="ECO:0000256" key="1">
    <source>
        <dbReference type="ARBA" id="ARBA00023015"/>
    </source>
</evidence>
<evidence type="ECO:0000259" key="4">
    <source>
        <dbReference type="PROSITE" id="PS01124"/>
    </source>
</evidence>
<dbReference type="SMART" id="SM00342">
    <property type="entry name" value="HTH_ARAC"/>
    <property type="match status" value="1"/>
</dbReference>
<dbReference type="InterPro" id="IPR018060">
    <property type="entry name" value="HTH_AraC"/>
</dbReference>
<dbReference type="GO" id="GO:0003700">
    <property type="term" value="F:DNA-binding transcription factor activity"/>
    <property type="evidence" value="ECO:0007669"/>
    <property type="project" value="InterPro"/>
</dbReference>
<reference evidence="5 6" key="1">
    <citation type="submission" date="2018-10" db="EMBL/GenBank/DDBJ databases">
        <authorList>
            <person name="Li J."/>
        </authorList>
    </citation>
    <scope>NUCLEOTIDE SEQUENCE [LARGE SCALE GENOMIC DNA]</scope>
    <source>
        <strain evidence="5 6">ZD1-4</strain>
    </source>
</reference>
<evidence type="ECO:0000256" key="3">
    <source>
        <dbReference type="ARBA" id="ARBA00023163"/>
    </source>
</evidence>
<keyword evidence="1" id="KW-0805">Transcription regulation</keyword>
<keyword evidence="2" id="KW-0238">DNA-binding</keyword>
<dbReference type="Gene3D" id="1.10.10.60">
    <property type="entry name" value="Homeodomain-like"/>
    <property type="match status" value="2"/>
</dbReference>
<evidence type="ECO:0000256" key="2">
    <source>
        <dbReference type="ARBA" id="ARBA00023125"/>
    </source>
</evidence>
<proteinExistence type="predicted"/>
<evidence type="ECO:0000313" key="6">
    <source>
        <dbReference type="Proteomes" id="UP000282460"/>
    </source>
</evidence>
<dbReference type="PANTHER" id="PTHR46796:SF13">
    <property type="entry name" value="HTH-TYPE TRANSCRIPTIONAL ACTIVATOR RHAS"/>
    <property type="match status" value="1"/>
</dbReference>
<feature type="domain" description="HTH araC/xylS-type" evidence="4">
    <location>
        <begin position="211"/>
        <end position="309"/>
    </location>
</feature>
<dbReference type="EMBL" id="RCWJ01000002">
    <property type="protein sequence ID" value="RLQ84653.1"/>
    <property type="molecule type" value="Genomic_DNA"/>
</dbReference>
<dbReference type="InterPro" id="IPR009057">
    <property type="entry name" value="Homeodomain-like_sf"/>
</dbReference>
<dbReference type="InterPro" id="IPR032783">
    <property type="entry name" value="AraC_lig"/>
</dbReference>
<dbReference type="Pfam" id="PF12852">
    <property type="entry name" value="Cupin_6"/>
    <property type="match status" value="1"/>
</dbReference>
<dbReference type="InterPro" id="IPR050204">
    <property type="entry name" value="AraC_XylS_family_regulators"/>
</dbReference>
<keyword evidence="3" id="KW-0804">Transcription</keyword>
<dbReference type="GO" id="GO:0043565">
    <property type="term" value="F:sequence-specific DNA binding"/>
    <property type="evidence" value="ECO:0007669"/>
    <property type="project" value="InterPro"/>
</dbReference>
<dbReference type="Pfam" id="PF12833">
    <property type="entry name" value="HTH_18"/>
    <property type="match status" value="1"/>
</dbReference>
<organism evidence="5 6">
    <name type="scientific">Mycetocola zhadangensis</name>
    <dbReference type="NCBI Taxonomy" id="1164595"/>
    <lineage>
        <taxon>Bacteria</taxon>
        <taxon>Bacillati</taxon>
        <taxon>Actinomycetota</taxon>
        <taxon>Actinomycetes</taxon>
        <taxon>Micrococcales</taxon>
        <taxon>Microbacteriaceae</taxon>
        <taxon>Mycetocola</taxon>
    </lineage>
</organism>
<evidence type="ECO:0000313" key="5">
    <source>
        <dbReference type="EMBL" id="RLQ84653.1"/>
    </source>
</evidence>
<dbReference type="Proteomes" id="UP000282460">
    <property type="component" value="Unassembled WGS sequence"/>
</dbReference>
<dbReference type="SUPFAM" id="SSF46689">
    <property type="entry name" value="Homeodomain-like"/>
    <property type="match status" value="2"/>
</dbReference>
<accession>A0A3L7J260</accession>
<dbReference type="AlphaFoldDB" id="A0A3L7J260"/>
<dbReference type="PANTHER" id="PTHR46796">
    <property type="entry name" value="HTH-TYPE TRANSCRIPTIONAL ACTIVATOR RHAS-RELATED"/>
    <property type="match status" value="1"/>
</dbReference>
<sequence length="318" mass="33820">MDPLSRFFTEPRARDAFSLRVVMSPPFAIDVRDEAALTLIVPVRGSSWLIPSSGPAQSLSPGQSATVRGPEPYRISDAPDTEPTVIIGIDQTCRTPDGDSLETTLRHGVRTWGNDPTGDTVLLIGTYPSDAAVGQLVTSALPHVAIFDEDETDATLVALLERELSSSDLGQGSALDRLLDLLLLHVVRAFARRPDGVTPSWVNGAGDPVVASALTLMHEDPAAGWTVASLADRVHVSRAKLAARFSATVGQPPMSYLSNWRLALAADRLASSDVTTATVAAEVGYSSAFTFSTAFSRTYGQSPTAYRRARRSAVASEA</sequence>
<keyword evidence="6" id="KW-1185">Reference proteome</keyword>